<reference evidence="5" key="1">
    <citation type="submission" date="2021-03" db="EMBL/GenBank/DDBJ databases">
        <title>Chromosome level genome of the anhydrobiotic midge Polypedilum vanderplanki.</title>
        <authorList>
            <person name="Yoshida Y."/>
            <person name="Kikawada T."/>
            <person name="Gusev O."/>
        </authorList>
    </citation>
    <scope>NUCLEOTIDE SEQUENCE</scope>
    <source>
        <strain evidence="5">NIAS01</strain>
        <tissue evidence="5">Whole body or cell culture</tissue>
    </source>
</reference>
<dbReference type="AlphaFoldDB" id="A0A9J6CI90"/>
<dbReference type="InterPro" id="IPR036728">
    <property type="entry name" value="PBP_GOBP_sf"/>
</dbReference>
<comment type="subcellular location">
    <subcellularLocation>
        <location evidence="1">Secreted</location>
    </subcellularLocation>
</comment>
<accession>A0A9J6CI90</accession>
<dbReference type="SMART" id="SM00708">
    <property type="entry name" value="PhBP"/>
    <property type="match status" value="1"/>
</dbReference>
<evidence type="ECO:0000256" key="4">
    <source>
        <dbReference type="SAM" id="SignalP"/>
    </source>
</evidence>
<keyword evidence="4" id="KW-0732">Signal</keyword>
<comment type="caution">
    <text evidence="5">The sequence shown here is derived from an EMBL/GenBank/DDBJ whole genome shotgun (WGS) entry which is preliminary data.</text>
</comment>
<dbReference type="PANTHER" id="PTHR21364">
    <property type="entry name" value="GENERAL ODORANT-BINDING PROTEIN 19A"/>
    <property type="match status" value="1"/>
</dbReference>
<protein>
    <recommendedName>
        <fullName evidence="7">Odorant binding protein</fullName>
    </recommendedName>
</protein>
<evidence type="ECO:0000256" key="1">
    <source>
        <dbReference type="ARBA" id="ARBA00004613"/>
    </source>
</evidence>
<gene>
    <name evidence="5" type="ORF">PVAND_011000</name>
</gene>
<evidence type="ECO:0008006" key="7">
    <source>
        <dbReference type="Google" id="ProtNLM"/>
    </source>
</evidence>
<dbReference type="OrthoDB" id="6610259at2759"/>
<proteinExistence type="inferred from homology"/>
<dbReference type="CDD" id="cd23992">
    <property type="entry name" value="PBP_GOBP"/>
    <property type="match status" value="1"/>
</dbReference>
<evidence type="ECO:0000313" key="5">
    <source>
        <dbReference type="EMBL" id="KAG5681584.1"/>
    </source>
</evidence>
<feature type="chain" id="PRO_5039910889" description="Odorant binding protein" evidence="4">
    <location>
        <begin position="27"/>
        <end position="150"/>
    </location>
</feature>
<dbReference type="Gene3D" id="1.10.238.20">
    <property type="entry name" value="Pheromone/general odorant binding protein domain"/>
    <property type="match status" value="1"/>
</dbReference>
<dbReference type="GO" id="GO:0035275">
    <property type="term" value="F:dibutyl phthalate binding"/>
    <property type="evidence" value="ECO:0007669"/>
    <property type="project" value="TreeGrafter"/>
</dbReference>
<dbReference type="Pfam" id="PF01395">
    <property type="entry name" value="PBP_GOBP"/>
    <property type="match status" value="1"/>
</dbReference>
<dbReference type="SUPFAM" id="SSF47565">
    <property type="entry name" value="Insect pheromone/odorant-binding proteins"/>
    <property type="match status" value="1"/>
</dbReference>
<dbReference type="Proteomes" id="UP001107558">
    <property type="component" value="Chromosome 1"/>
</dbReference>
<sequence>MKRYTKLAFLICNIVLFDFFLSKALAALTMAQFEQMMKTIRATCGAKYKLSDELIDGLKTGMFIDNNIELKSYVFCVAQMSGIMSKKNEISEQKILSQIENLLPVELKQNSIAVWNACKSKQQGIPDKLDRIFVLTKCFYDFNPEKFVFP</sequence>
<name>A0A9J6CI90_POLVA</name>
<evidence type="ECO:0000256" key="3">
    <source>
        <dbReference type="ARBA" id="ARBA00022525"/>
    </source>
</evidence>
<dbReference type="GO" id="GO:0005576">
    <property type="term" value="C:extracellular region"/>
    <property type="evidence" value="ECO:0007669"/>
    <property type="project" value="UniProtKB-SubCell"/>
</dbReference>
<keyword evidence="3" id="KW-0964">Secreted</keyword>
<feature type="signal peptide" evidence="4">
    <location>
        <begin position="1"/>
        <end position="26"/>
    </location>
</feature>
<dbReference type="GO" id="GO:0042048">
    <property type="term" value="P:olfactory behavior"/>
    <property type="evidence" value="ECO:0007669"/>
    <property type="project" value="TreeGrafter"/>
</dbReference>
<evidence type="ECO:0000313" key="6">
    <source>
        <dbReference type="Proteomes" id="UP001107558"/>
    </source>
</evidence>
<keyword evidence="6" id="KW-1185">Reference proteome</keyword>
<comment type="similarity">
    <text evidence="2">Belongs to the PBP/GOBP family.</text>
</comment>
<evidence type="ECO:0000256" key="2">
    <source>
        <dbReference type="ARBA" id="ARBA00008098"/>
    </source>
</evidence>
<dbReference type="EMBL" id="JADBJN010000001">
    <property type="protein sequence ID" value="KAG5681584.1"/>
    <property type="molecule type" value="Genomic_DNA"/>
</dbReference>
<dbReference type="PANTHER" id="PTHR21364:SF1">
    <property type="entry name" value="GENERAL ODORANT-BINDING PROTEIN LUSH"/>
    <property type="match status" value="1"/>
</dbReference>
<dbReference type="GO" id="GO:0005549">
    <property type="term" value="F:odorant binding"/>
    <property type="evidence" value="ECO:0007669"/>
    <property type="project" value="InterPro"/>
</dbReference>
<organism evidence="5 6">
    <name type="scientific">Polypedilum vanderplanki</name>
    <name type="common">Sleeping chironomid midge</name>
    <dbReference type="NCBI Taxonomy" id="319348"/>
    <lineage>
        <taxon>Eukaryota</taxon>
        <taxon>Metazoa</taxon>
        <taxon>Ecdysozoa</taxon>
        <taxon>Arthropoda</taxon>
        <taxon>Hexapoda</taxon>
        <taxon>Insecta</taxon>
        <taxon>Pterygota</taxon>
        <taxon>Neoptera</taxon>
        <taxon>Endopterygota</taxon>
        <taxon>Diptera</taxon>
        <taxon>Nematocera</taxon>
        <taxon>Chironomoidea</taxon>
        <taxon>Chironomidae</taxon>
        <taxon>Chironominae</taxon>
        <taxon>Polypedilum</taxon>
        <taxon>Polypedilum</taxon>
    </lineage>
</organism>
<dbReference type="InterPro" id="IPR006170">
    <property type="entry name" value="PBP/GOBP"/>
</dbReference>
<dbReference type="GO" id="GO:0007608">
    <property type="term" value="P:sensory perception of smell"/>
    <property type="evidence" value="ECO:0007669"/>
    <property type="project" value="TreeGrafter"/>
</dbReference>